<feature type="chain" id="PRO_5012144870" description="MAM domain-containing protein" evidence="2">
    <location>
        <begin position="21"/>
        <end position="373"/>
    </location>
</feature>
<comment type="caution">
    <text evidence="3">The sequence shown here is derived from an EMBL/GenBank/DDBJ whole genome shotgun (WGS) entry which is preliminary data.</text>
</comment>
<proteinExistence type="predicted"/>
<gene>
    <name evidence="3" type="ORF">BV898_09769</name>
</gene>
<organism evidence="3 4">
    <name type="scientific">Hypsibius exemplaris</name>
    <name type="common">Freshwater tardigrade</name>
    <dbReference type="NCBI Taxonomy" id="2072580"/>
    <lineage>
        <taxon>Eukaryota</taxon>
        <taxon>Metazoa</taxon>
        <taxon>Ecdysozoa</taxon>
        <taxon>Tardigrada</taxon>
        <taxon>Eutardigrada</taxon>
        <taxon>Parachela</taxon>
        <taxon>Hypsibioidea</taxon>
        <taxon>Hypsibiidae</taxon>
        <taxon>Hypsibius</taxon>
    </lineage>
</organism>
<dbReference type="AlphaFoldDB" id="A0A1W0WLQ5"/>
<dbReference type="OrthoDB" id="10670723at2759"/>
<dbReference type="Proteomes" id="UP000192578">
    <property type="component" value="Unassembled WGS sequence"/>
</dbReference>
<evidence type="ECO:0008006" key="5">
    <source>
        <dbReference type="Google" id="ProtNLM"/>
    </source>
</evidence>
<keyword evidence="2" id="KW-0732">Signal</keyword>
<dbReference type="EMBL" id="MTYJ01000078">
    <property type="protein sequence ID" value="OQV16134.1"/>
    <property type="molecule type" value="Genomic_DNA"/>
</dbReference>
<evidence type="ECO:0000256" key="1">
    <source>
        <dbReference type="SAM" id="MobiDB-lite"/>
    </source>
</evidence>
<evidence type="ECO:0000313" key="3">
    <source>
        <dbReference type="EMBL" id="OQV16134.1"/>
    </source>
</evidence>
<accession>A0A1W0WLQ5</accession>
<reference evidence="4" key="1">
    <citation type="submission" date="2017-01" db="EMBL/GenBank/DDBJ databases">
        <title>Comparative genomics of anhydrobiosis in the tardigrade Hypsibius dujardini.</title>
        <authorList>
            <person name="Yoshida Y."/>
            <person name="Koutsovoulos G."/>
            <person name="Laetsch D."/>
            <person name="Stevens L."/>
            <person name="Kumar S."/>
            <person name="Horikawa D."/>
            <person name="Ishino K."/>
            <person name="Komine S."/>
            <person name="Tomita M."/>
            <person name="Blaxter M."/>
            <person name="Arakawa K."/>
        </authorList>
    </citation>
    <scope>NUCLEOTIDE SEQUENCE [LARGE SCALE GENOMIC DNA]</scope>
    <source>
        <strain evidence="4">Z151</strain>
    </source>
</reference>
<feature type="region of interest" description="Disordered" evidence="1">
    <location>
        <begin position="205"/>
        <end position="229"/>
    </location>
</feature>
<protein>
    <recommendedName>
        <fullName evidence="5">MAM domain-containing protein</fullName>
    </recommendedName>
</protein>
<evidence type="ECO:0000313" key="4">
    <source>
        <dbReference type="Proteomes" id="UP000192578"/>
    </source>
</evidence>
<feature type="signal peptide" evidence="2">
    <location>
        <begin position="1"/>
        <end position="20"/>
    </location>
</feature>
<evidence type="ECO:0000256" key="2">
    <source>
        <dbReference type="SAM" id="SignalP"/>
    </source>
</evidence>
<sequence length="373" mass="41612">MAREAIVILLIVAAGHLTSANTGLLPLYRCPAGVPGSCCRYTIVNELACTFDAQSCAAWQWSQNLAIHQDELLDNHATTTGCREDVNRDVFQQTAVIESQTRVWTLNGRDTTLAFRCRVPVGASRGTNVTVEAVFSTGRRPVVLTTAFATGFNAWSYTKINIRDFGQPHSVRFTAFANCNETISIDNIFTEQLAITNDTTCVPTTRATTTSTTTTTTTTTTTSTRRPAAPVAQPRLVRVQLRRWQYINMGEPCDGQFFGWGPCDTSILVKYHLDGKLYTQLETSQLEDQNDINLEYYVRDISSQAGQHSLLIGSLIEVKAYATDDDYESDDNVGEYEFVYRVPPYGQGVTMLVETYQGYEYQTKMTISFETVY</sequence>
<name>A0A1W0WLQ5_HYPEX</name>
<keyword evidence="4" id="KW-1185">Reference proteome</keyword>